<accession>A0ABW0FQ39</accession>
<name>A0ABW0FQ39_9CAUL</name>
<dbReference type="RefSeq" id="WP_374039263.1">
    <property type="nucleotide sequence ID" value="NZ_CP169082.1"/>
</dbReference>
<dbReference type="Proteomes" id="UP001596152">
    <property type="component" value="Unassembled WGS sequence"/>
</dbReference>
<dbReference type="EMBL" id="JBHSLF010000014">
    <property type="protein sequence ID" value="MFC5343476.1"/>
    <property type="molecule type" value="Genomic_DNA"/>
</dbReference>
<gene>
    <name evidence="1" type="ORF">ACFPIE_06075</name>
</gene>
<reference evidence="2" key="1">
    <citation type="journal article" date="2019" name="Int. J. Syst. Evol. Microbiol.">
        <title>The Global Catalogue of Microorganisms (GCM) 10K type strain sequencing project: providing services to taxonomists for standard genome sequencing and annotation.</title>
        <authorList>
            <consortium name="The Broad Institute Genomics Platform"/>
            <consortium name="The Broad Institute Genome Sequencing Center for Infectious Disease"/>
            <person name="Wu L."/>
            <person name="Ma J."/>
        </authorList>
    </citation>
    <scope>NUCLEOTIDE SEQUENCE [LARGE SCALE GENOMIC DNA]</scope>
    <source>
        <strain evidence="2">JCM 12125</strain>
    </source>
</reference>
<evidence type="ECO:0000313" key="2">
    <source>
        <dbReference type="Proteomes" id="UP001596152"/>
    </source>
</evidence>
<sequence>MEPRNPRWLLPLVLLLAPVLVMLGLMAWSAMGSLDVARSAAVFAGQQPFCIQTGGQRRGYKPALGLNALSPFAMKSKSRGLFHGVLVVDGQPGPTLYNWSRAREQWDFLPDRAAADVTIRCLPRRNFTQRMTWWPDRARVGQPDGAFVRIGDRSYLIAPDFRGQVSQRSLFFQASTPDFLPVPDEGQESRMRFGNSVEFRSSEWMLDLLERREPQDLDSAGSRPTLRPDKDGFTFFVGRDERGVPHTVVLCTPQTQRNPMSCQHRFYTDGAMWTFSHRLDQLQSWREMQAVFRARVDGFAEAGRRAEEQAFGDAATD</sequence>
<protein>
    <submittedName>
        <fullName evidence="1">Uncharacterized protein</fullName>
    </submittedName>
</protein>
<organism evidence="1 2">
    <name type="scientific">Brevundimonas staleyi</name>
    <dbReference type="NCBI Taxonomy" id="74326"/>
    <lineage>
        <taxon>Bacteria</taxon>
        <taxon>Pseudomonadati</taxon>
        <taxon>Pseudomonadota</taxon>
        <taxon>Alphaproteobacteria</taxon>
        <taxon>Caulobacterales</taxon>
        <taxon>Caulobacteraceae</taxon>
        <taxon>Brevundimonas</taxon>
    </lineage>
</organism>
<proteinExistence type="predicted"/>
<evidence type="ECO:0000313" key="1">
    <source>
        <dbReference type="EMBL" id="MFC5343476.1"/>
    </source>
</evidence>
<comment type="caution">
    <text evidence="1">The sequence shown here is derived from an EMBL/GenBank/DDBJ whole genome shotgun (WGS) entry which is preliminary data.</text>
</comment>
<keyword evidence="2" id="KW-1185">Reference proteome</keyword>